<dbReference type="AlphaFoldDB" id="A0A2H0BT03"/>
<proteinExistence type="predicted"/>
<feature type="non-terminal residue" evidence="2">
    <location>
        <position position="1"/>
    </location>
</feature>
<dbReference type="EMBL" id="PCSZ01000028">
    <property type="protein sequence ID" value="PIP60815.1"/>
    <property type="molecule type" value="Genomic_DNA"/>
</dbReference>
<sequence length="88" mass="10090">FFSHDFGALWEPVYFWVRRTGVGEVTRMSEGSSAFRVFFQSHIYEVLAFVGLVWAGMAGRLKASWMKVLLMLCTAVIIISFSRSFWLG</sequence>
<gene>
    <name evidence="2" type="ORF">COX00_01230</name>
</gene>
<evidence type="ECO:0000313" key="2">
    <source>
        <dbReference type="EMBL" id="PIP60815.1"/>
    </source>
</evidence>
<feature type="non-terminal residue" evidence="2">
    <location>
        <position position="88"/>
    </location>
</feature>
<reference evidence="2 3" key="1">
    <citation type="submission" date="2017-09" db="EMBL/GenBank/DDBJ databases">
        <title>Depth-based differentiation of microbial function through sediment-hosted aquifers and enrichment of novel symbionts in the deep terrestrial subsurface.</title>
        <authorList>
            <person name="Probst A.J."/>
            <person name="Ladd B."/>
            <person name="Jarett J.K."/>
            <person name="Geller-Mcgrath D.E."/>
            <person name="Sieber C.M."/>
            <person name="Emerson J.B."/>
            <person name="Anantharaman K."/>
            <person name="Thomas B.C."/>
            <person name="Malmstrom R."/>
            <person name="Stieglmeier M."/>
            <person name="Klingl A."/>
            <person name="Woyke T."/>
            <person name="Ryan C.M."/>
            <person name="Banfield J.F."/>
        </authorList>
    </citation>
    <scope>NUCLEOTIDE SEQUENCE [LARGE SCALE GENOMIC DNA]</scope>
    <source>
        <strain evidence="2">CG22_combo_CG10-13_8_21_14_all_47_17</strain>
    </source>
</reference>
<keyword evidence="1" id="KW-0472">Membrane</keyword>
<evidence type="ECO:0000313" key="3">
    <source>
        <dbReference type="Proteomes" id="UP000231581"/>
    </source>
</evidence>
<keyword evidence="1" id="KW-1133">Transmembrane helix</keyword>
<organism evidence="2 3">
    <name type="scientific">Candidatus Uhrbacteria bacterium CG22_combo_CG10-13_8_21_14_all_47_17</name>
    <dbReference type="NCBI Taxonomy" id="1975041"/>
    <lineage>
        <taxon>Bacteria</taxon>
        <taxon>Candidatus Uhriibacteriota</taxon>
    </lineage>
</organism>
<keyword evidence="1" id="KW-0812">Transmembrane</keyword>
<evidence type="ECO:0000256" key="1">
    <source>
        <dbReference type="SAM" id="Phobius"/>
    </source>
</evidence>
<accession>A0A2H0BT03</accession>
<comment type="caution">
    <text evidence="2">The sequence shown here is derived from an EMBL/GenBank/DDBJ whole genome shotgun (WGS) entry which is preliminary data.</text>
</comment>
<dbReference type="Proteomes" id="UP000231581">
    <property type="component" value="Unassembled WGS sequence"/>
</dbReference>
<protein>
    <submittedName>
        <fullName evidence="2">Uncharacterized protein</fullName>
    </submittedName>
</protein>
<feature type="transmembrane region" description="Helical" evidence="1">
    <location>
        <begin position="68"/>
        <end position="86"/>
    </location>
</feature>
<feature type="transmembrane region" description="Helical" evidence="1">
    <location>
        <begin position="37"/>
        <end position="56"/>
    </location>
</feature>
<name>A0A2H0BT03_9BACT</name>